<organism evidence="3 4">
    <name type="scientific">Tremella mesenterica</name>
    <name type="common">Jelly fungus</name>
    <dbReference type="NCBI Taxonomy" id="5217"/>
    <lineage>
        <taxon>Eukaryota</taxon>
        <taxon>Fungi</taxon>
        <taxon>Dikarya</taxon>
        <taxon>Basidiomycota</taxon>
        <taxon>Agaricomycotina</taxon>
        <taxon>Tremellomycetes</taxon>
        <taxon>Tremellales</taxon>
        <taxon>Tremellaceae</taxon>
        <taxon>Tremella</taxon>
    </lineage>
</organism>
<keyword evidence="1" id="KW-1133">Transmembrane helix</keyword>
<reference evidence="3 4" key="1">
    <citation type="submission" date="2016-06" db="EMBL/GenBank/DDBJ databases">
        <title>Evolution of pathogenesis and genome organization in the Tremellales.</title>
        <authorList>
            <person name="Cuomo C."/>
            <person name="Litvintseva A."/>
            <person name="Heitman J."/>
            <person name="Chen Y."/>
            <person name="Sun S."/>
            <person name="Springer D."/>
            <person name="Dromer F."/>
            <person name="Young S."/>
            <person name="Zeng Q."/>
            <person name="Chapman S."/>
            <person name="Gujja S."/>
            <person name="Saif S."/>
            <person name="Birren B."/>
        </authorList>
    </citation>
    <scope>NUCLEOTIDE SEQUENCE [LARGE SCALE GENOMIC DNA]</scope>
    <source>
        <strain evidence="3 4">ATCC 28783</strain>
    </source>
</reference>
<dbReference type="InterPro" id="IPR054722">
    <property type="entry name" value="PolX-like_BBD"/>
</dbReference>
<dbReference type="EMBL" id="SDIL01000019">
    <property type="protein sequence ID" value="RXK40374.1"/>
    <property type="molecule type" value="Genomic_DNA"/>
</dbReference>
<keyword evidence="1" id="KW-0472">Membrane</keyword>
<evidence type="ECO:0000259" key="2">
    <source>
        <dbReference type="Pfam" id="PF22936"/>
    </source>
</evidence>
<keyword evidence="1" id="KW-0812">Transmembrane</keyword>
<keyword evidence="4" id="KW-1185">Reference proteome</keyword>
<comment type="caution">
    <text evidence="3">The sequence shown here is derived from an EMBL/GenBank/DDBJ whole genome shotgun (WGS) entry which is preliminary data.</text>
</comment>
<accession>A0A4Q1BQZ5</accession>
<sequence>MAMSTESWFDDDEGYTSNIVWPEEIENPWVEDNEWVGLATESNDISHTRVIPTWVVDSGATHHITPHRLIMTNIQRLVEPRVFGLASGKSMTAWETGDINLELDSGQKMVLKDVHHIPTAKIQWGAGKDRTRVKSYFVTPPFALITPSNLLIMLSIVLSITS</sequence>
<protein>
    <recommendedName>
        <fullName evidence="2">Retrovirus-related Pol polyprotein from transposon TNT 1-94-like beta-barrel domain-containing protein</fullName>
    </recommendedName>
</protein>
<name>A0A4Q1BQZ5_TREME</name>
<evidence type="ECO:0000256" key="1">
    <source>
        <dbReference type="SAM" id="Phobius"/>
    </source>
</evidence>
<feature type="domain" description="Retrovirus-related Pol polyprotein from transposon TNT 1-94-like beta-barrel" evidence="2">
    <location>
        <begin position="54"/>
        <end position="121"/>
    </location>
</feature>
<gene>
    <name evidence="3" type="ORF">M231_02357</name>
</gene>
<proteinExistence type="predicted"/>
<dbReference type="InParanoid" id="A0A4Q1BQZ5"/>
<evidence type="ECO:0000313" key="4">
    <source>
        <dbReference type="Proteomes" id="UP000289152"/>
    </source>
</evidence>
<evidence type="ECO:0000313" key="3">
    <source>
        <dbReference type="EMBL" id="RXK40374.1"/>
    </source>
</evidence>
<feature type="transmembrane region" description="Helical" evidence="1">
    <location>
        <begin position="136"/>
        <end position="160"/>
    </location>
</feature>
<dbReference type="OrthoDB" id="7691805at2759"/>
<dbReference type="Pfam" id="PF22936">
    <property type="entry name" value="Pol_BBD"/>
    <property type="match status" value="1"/>
</dbReference>
<dbReference type="AlphaFoldDB" id="A0A4Q1BQZ5"/>
<dbReference type="Proteomes" id="UP000289152">
    <property type="component" value="Unassembled WGS sequence"/>
</dbReference>